<sequence length="208" mass="22419">MALAVLVPKLEAWIKELARISDVLHGIKDLLLATNSGNTTKSSVDSVFPAVRNRMAGESLPQSNPLRSSSQFDVETPNLKRTLTSSGDITGYGDTHSGSEHRGLIAEPVMTHIIKRSISPSLSSTTGLIDAKDSQQPSKRLKSSSLVNTQASRQAMALTTIEDGPHLEAGLEQRIGEPDTGKTPRDGNKGHKSPSQELKELLETFKKV</sequence>
<feature type="region of interest" description="Disordered" evidence="1">
    <location>
        <begin position="123"/>
        <end position="149"/>
    </location>
</feature>
<feature type="compositionally biased region" description="Basic and acidic residues" evidence="1">
    <location>
        <begin position="163"/>
        <end position="189"/>
    </location>
</feature>
<keyword evidence="3" id="KW-1185">Reference proteome</keyword>
<reference evidence="2 3" key="1">
    <citation type="submission" date="2016-04" db="EMBL/GenBank/DDBJ databases">
        <title>A degradative enzymes factory behind the ericoid mycorrhizal symbiosis.</title>
        <authorList>
            <consortium name="DOE Joint Genome Institute"/>
            <person name="Martino E."/>
            <person name="Morin E."/>
            <person name="Grelet G."/>
            <person name="Kuo A."/>
            <person name="Kohler A."/>
            <person name="Daghino S."/>
            <person name="Barry K."/>
            <person name="Choi C."/>
            <person name="Cichocki N."/>
            <person name="Clum A."/>
            <person name="Copeland A."/>
            <person name="Hainaut M."/>
            <person name="Haridas S."/>
            <person name="Labutti K."/>
            <person name="Lindquist E."/>
            <person name="Lipzen A."/>
            <person name="Khouja H.-R."/>
            <person name="Murat C."/>
            <person name="Ohm R."/>
            <person name="Olson A."/>
            <person name="Spatafora J."/>
            <person name="Veneault-Fourrey C."/>
            <person name="Henrissat B."/>
            <person name="Grigoriev I."/>
            <person name="Martin F."/>
            <person name="Perotto S."/>
        </authorList>
    </citation>
    <scope>NUCLEOTIDE SEQUENCE [LARGE SCALE GENOMIC DNA]</scope>
    <source>
        <strain evidence="2 3">F</strain>
    </source>
</reference>
<protein>
    <submittedName>
        <fullName evidence="2">Uncharacterized protein</fullName>
    </submittedName>
</protein>
<evidence type="ECO:0000313" key="3">
    <source>
        <dbReference type="Proteomes" id="UP000235786"/>
    </source>
</evidence>
<dbReference type="AlphaFoldDB" id="A0A2J6R644"/>
<organism evidence="2 3">
    <name type="scientific">Hyaloscypha variabilis (strain UAMH 11265 / GT02V1 / F)</name>
    <name type="common">Meliniomyces variabilis</name>
    <dbReference type="NCBI Taxonomy" id="1149755"/>
    <lineage>
        <taxon>Eukaryota</taxon>
        <taxon>Fungi</taxon>
        <taxon>Dikarya</taxon>
        <taxon>Ascomycota</taxon>
        <taxon>Pezizomycotina</taxon>
        <taxon>Leotiomycetes</taxon>
        <taxon>Helotiales</taxon>
        <taxon>Hyaloscyphaceae</taxon>
        <taxon>Hyaloscypha</taxon>
        <taxon>Hyaloscypha variabilis</taxon>
    </lineage>
</organism>
<feature type="compositionally biased region" description="Basic and acidic residues" evidence="1">
    <location>
        <begin position="197"/>
        <end position="208"/>
    </location>
</feature>
<feature type="compositionally biased region" description="Polar residues" evidence="1">
    <location>
        <begin position="134"/>
        <end position="149"/>
    </location>
</feature>
<accession>A0A2J6R644</accession>
<dbReference type="Proteomes" id="UP000235786">
    <property type="component" value="Unassembled WGS sequence"/>
</dbReference>
<evidence type="ECO:0000313" key="2">
    <source>
        <dbReference type="EMBL" id="PMD33987.1"/>
    </source>
</evidence>
<evidence type="ECO:0000256" key="1">
    <source>
        <dbReference type="SAM" id="MobiDB-lite"/>
    </source>
</evidence>
<feature type="region of interest" description="Disordered" evidence="1">
    <location>
        <begin position="161"/>
        <end position="208"/>
    </location>
</feature>
<dbReference type="EMBL" id="KZ613954">
    <property type="protein sequence ID" value="PMD33987.1"/>
    <property type="molecule type" value="Genomic_DNA"/>
</dbReference>
<name>A0A2J6R644_HYAVF</name>
<proteinExistence type="predicted"/>
<gene>
    <name evidence="2" type="ORF">L207DRAFT_517215</name>
</gene>